<dbReference type="InterPro" id="IPR052943">
    <property type="entry name" value="TMTC_O-mannosyl-trnsfr"/>
</dbReference>
<evidence type="ECO:0008006" key="5">
    <source>
        <dbReference type="Google" id="ProtNLM"/>
    </source>
</evidence>
<keyword evidence="2" id="KW-1133">Transmembrane helix</keyword>
<dbReference type="Pfam" id="PF14559">
    <property type="entry name" value="TPR_19"/>
    <property type="match status" value="1"/>
</dbReference>
<reference evidence="4" key="1">
    <citation type="journal article" date="2019" name="Int. J. Syst. Evol. Microbiol.">
        <title>The Global Catalogue of Microorganisms (GCM) 10K type strain sequencing project: providing services to taxonomists for standard genome sequencing and annotation.</title>
        <authorList>
            <consortium name="The Broad Institute Genomics Platform"/>
            <consortium name="The Broad Institute Genome Sequencing Center for Infectious Disease"/>
            <person name="Wu L."/>
            <person name="Ma J."/>
        </authorList>
    </citation>
    <scope>NUCLEOTIDE SEQUENCE [LARGE SCALE GENOMIC DNA]</scope>
    <source>
        <strain evidence="4">JCM 31405</strain>
    </source>
</reference>
<dbReference type="PANTHER" id="PTHR44809:SF1">
    <property type="entry name" value="PROTEIN O-MANNOSYL-TRANSFERASE TMTC1"/>
    <property type="match status" value="1"/>
</dbReference>
<keyword evidence="2" id="KW-0812">Transmembrane</keyword>
<dbReference type="InterPro" id="IPR011990">
    <property type="entry name" value="TPR-like_helical_dom_sf"/>
</dbReference>
<comment type="caution">
    <text evidence="3">The sequence shown here is derived from an EMBL/GenBank/DDBJ whole genome shotgun (WGS) entry which is preliminary data.</text>
</comment>
<feature type="repeat" description="TPR" evidence="1">
    <location>
        <begin position="166"/>
        <end position="199"/>
    </location>
</feature>
<name>A0ABQ2RZ85_9DEIO</name>
<keyword evidence="2" id="KW-0472">Membrane</keyword>
<feature type="repeat" description="TPR" evidence="1">
    <location>
        <begin position="132"/>
        <end position="165"/>
    </location>
</feature>
<dbReference type="PANTHER" id="PTHR44809">
    <property type="match status" value="1"/>
</dbReference>
<evidence type="ECO:0000256" key="1">
    <source>
        <dbReference type="PROSITE-ProRule" id="PRU00339"/>
    </source>
</evidence>
<protein>
    <recommendedName>
        <fullName evidence="5">Tetratricopeptide repeat protein</fullName>
    </recommendedName>
</protein>
<dbReference type="Gene3D" id="1.25.40.10">
    <property type="entry name" value="Tetratricopeptide repeat domain"/>
    <property type="match status" value="1"/>
</dbReference>
<dbReference type="PROSITE" id="PS50005">
    <property type="entry name" value="TPR"/>
    <property type="match status" value="2"/>
</dbReference>
<dbReference type="InterPro" id="IPR019734">
    <property type="entry name" value="TPR_rpt"/>
</dbReference>
<proteinExistence type="predicted"/>
<accession>A0ABQ2RZ85</accession>
<dbReference type="RefSeq" id="WP_189071758.1">
    <property type="nucleotide sequence ID" value="NZ_BMQN01000001.1"/>
</dbReference>
<feature type="transmembrane region" description="Helical" evidence="2">
    <location>
        <begin position="254"/>
        <end position="271"/>
    </location>
</feature>
<keyword evidence="4" id="KW-1185">Reference proteome</keyword>
<evidence type="ECO:0000256" key="2">
    <source>
        <dbReference type="SAM" id="Phobius"/>
    </source>
</evidence>
<evidence type="ECO:0000313" key="4">
    <source>
        <dbReference type="Proteomes" id="UP000644548"/>
    </source>
</evidence>
<dbReference type="SUPFAM" id="SSF48452">
    <property type="entry name" value="TPR-like"/>
    <property type="match status" value="1"/>
</dbReference>
<gene>
    <name evidence="3" type="ORF">GCM10008960_07340</name>
</gene>
<keyword evidence="1" id="KW-0802">TPR repeat</keyword>
<dbReference type="Proteomes" id="UP000644548">
    <property type="component" value="Unassembled WGS sequence"/>
</dbReference>
<evidence type="ECO:0000313" key="3">
    <source>
        <dbReference type="EMBL" id="GGR82840.1"/>
    </source>
</evidence>
<dbReference type="EMBL" id="BMQN01000001">
    <property type="protein sequence ID" value="GGR82840.1"/>
    <property type="molecule type" value="Genomic_DNA"/>
</dbReference>
<organism evidence="3 4">
    <name type="scientific">Deinococcus sedimenti</name>
    <dbReference type="NCBI Taxonomy" id="1867090"/>
    <lineage>
        <taxon>Bacteria</taxon>
        <taxon>Thermotogati</taxon>
        <taxon>Deinococcota</taxon>
        <taxon>Deinococci</taxon>
        <taxon>Deinococcales</taxon>
        <taxon>Deinococcaceae</taxon>
        <taxon>Deinococcus</taxon>
    </lineage>
</organism>
<dbReference type="SMART" id="SM00028">
    <property type="entry name" value="TPR"/>
    <property type="match status" value="2"/>
</dbReference>
<sequence length="276" mass="29687">MTADLTTDPQVVPDPAPAALSDLIRAGAWRRAAATASVLGESADLVDALQTLRVVQDEIRARRYPAARQQLAAYASVADSLTHPLAAELRLYVHPGEVMQALDALEAQRRADDPAALRGALAGALAQPLTRAEALNALGVLHAMLGDEAQAREALTAAREADPGHYRALTNLGNLDMEAGRFAQAEAIYREVLALEPDYDGGHHNLGVAVRRQGRVAEGVRHIRHGQRLAMKRSREDTRAEAKEQLSRTPALKYLRFVLLAVAALVIFLVLRGAGS</sequence>